<name>A0A3R9LFS7_STRMT</name>
<gene>
    <name evidence="1" type="ORF">D8787_00940</name>
</gene>
<proteinExistence type="predicted"/>
<dbReference type="EMBL" id="RJPX01000002">
    <property type="protein sequence ID" value="RSK07314.1"/>
    <property type="molecule type" value="Genomic_DNA"/>
</dbReference>
<comment type="caution">
    <text evidence="1">The sequence shown here is derived from an EMBL/GenBank/DDBJ whole genome shotgun (WGS) entry which is preliminary data.</text>
</comment>
<reference evidence="1 2" key="1">
    <citation type="submission" date="2018-11" db="EMBL/GenBank/DDBJ databases">
        <title>Species Designations Belie Phenotypic and Genotypic Heterogeneity in Oral Streptococci.</title>
        <authorList>
            <person name="Velsko I."/>
        </authorList>
    </citation>
    <scope>NUCLEOTIDE SEQUENCE [LARGE SCALE GENOMIC DNA]</scope>
    <source>
        <strain evidence="1 2">BCC17</strain>
    </source>
</reference>
<organism evidence="1 2">
    <name type="scientific">Streptococcus mitis</name>
    <dbReference type="NCBI Taxonomy" id="28037"/>
    <lineage>
        <taxon>Bacteria</taxon>
        <taxon>Bacillati</taxon>
        <taxon>Bacillota</taxon>
        <taxon>Bacilli</taxon>
        <taxon>Lactobacillales</taxon>
        <taxon>Streptococcaceae</taxon>
        <taxon>Streptococcus</taxon>
        <taxon>Streptococcus mitis group</taxon>
    </lineage>
</organism>
<dbReference type="Proteomes" id="UP000277819">
    <property type="component" value="Unassembled WGS sequence"/>
</dbReference>
<evidence type="ECO:0000313" key="1">
    <source>
        <dbReference type="EMBL" id="RSK07314.1"/>
    </source>
</evidence>
<protein>
    <submittedName>
        <fullName evidence="1">Uncharacterized protein</fullName>
    </submittedName>
</protein>
<evidence type="ECO:0000313" key="2">
    <source>
        <dbReference type="Proteomes" id="UP000277819"/>
    </source>
</evidence>
<sequence length="47" mass="5167">MGKLKFEYLKALSILLIVLILLSNSRSFISTTLVTQGIDTGAYYSPS</sequence>
<accession>A0A3R9LFS7</accession>
<dbReference type="AlphaFoldDB" id="A0A3R9LFS7"/>